<evidence type="ECO:0000313" key="7">
    <source>
        <dbReference type="Proteomes" id="UP001597296"/>
    </source>
</evidence>
<proteinExistence type="inferred from homology"/>
<dbReference type="PANTHER" id="PTHR37164">
    <property type="entry name" value="BACTERIOHEMERYTHRIN"/>
    <property type="match status" value="1"/>
</dbReference>
<dbReference type="InterPro" id="IPR050669">
    <property type="entry name" value="Hemerythrin"/>
</dbReference>
<keyword evidence="4" id="KW-0408">Iron</keyword>
<evidence type="ECO:0000259" key="5">
    <source>
        <dbReference type="Pfam" id="PF01814"/>
    </source>
</evidence>
<dbReference type="Proteomes" id="UP001597296">
    <property type="component" value="Unassembled WGS sequence"/>
</dbReference>
<dbReference type="PROSITE" id="PS00550">
    <property type="entry name" value="HEMERYTHRINS"/>
    <property type="match status" value="1"/>
</dbReference>
<gene>
    <name evidence="6" type="ORF">ACFSNB_06435</name>
</gene>
<keyword evidence="3" id="KW-0479">Metal-binding</keyword>
<dbReference type="CDD" id="cd12107">
    <property type="entry name" value="Hemerythrin"/>
    <property type="match status" value="1"/>
</dbReference>
<evidence type="ECO:0000313" key="6">
    <source>
        <dbReference type="EMBL" id="MFD2233436.1"/>
    </source>
</evidence>
<feature type="domain" description="Hemerythrin-like" evidence="5">
    <location>
        <begin position="16"/>
        <end position="132"/>
    </location>
</feature>
<dbReference type="Gene3D" id="1.20.120.50">
    <property type="entry name" value="Hemerythrin-like"/>
    <property type="match status" value="1"/>
</dbReference>
<keyword evidence="7" id="KW-1185">Reference proteome</keyword>
<dbReference type="Pfam" id="PF01814">
    <property type="entry name" value="Hemerythrin"/>
    <property type="match status" value="1"/>
</dbReference>
<reference evidence="7" key="1">
    <citation type="journal article" date="2019" name="Int. J. Syst. Evol. Microbiol.">
        <title>The Global Catalogue of Microorganisms (GCM) 10K type strain sequencing project: providing services to taxonomists for standard genome sequencing and annotation.</title>
        <authorList>
            <consortium name="The Broad Institute Genomics Platform"/>
            <consortium name="The Broad Institute Genome Sequencing Center for Infectious Disease"/>
            <person name="Wu L."/>
            <person name="Ma J."/>
        </authorList>
    </citation>
    <scope>NUCLEOTIDE SEQUENCE [LARGE SCALE GENOMIC DNA]</scope>
    <source>
        <strain evidence="7">KCTC 15012</strain>
    </source>
</reference>
<sequence length="141" mass="15533">MATEIMKVDWVPTMETGIAAVDQDHRDLVGMINRLDDMLEARAELAGIGAVIDDLVAFAEHHFRREEEMLLRAGYPDAAGHGASHAGFSHRLGAMLAGCMIDPGPESIGRLHAHLQAWLVEHILTEDMRYVSFLRDAPPPP</sequence>
<evidence type="ECO:0000256" key="3">
    <source>
        <dbReference type="ARBA" id="ARBA00022723"/>
    </source>
</evidence>
<evidence type="ECO:0000256" key="1">
    <source>
        <dbReference type="ARBA" id="ARBA00010587"/>
    </source>
</evidence>
<keyword evidence="2" id="KW-0561">Oxygen transport</keyword>
<dbReference type="InterPro" id="IPR012312">
    <property type="entry name" value="Hemerythrin-like"/>
</dbReference>
<dbReference type="NCBIfam" id="NF033749">
    <property type="entry name" value="bact_hemeryth"/>
    <property type="match status" value="1"/>
</dbReference>
<dbReference type="InterPro" id="IPR016131">
    <property type="entry name" value="Haemerythrin_Fe_BS"/>
</dbReference>
<accession>A0ABW5CB44</accession>
<dbReference type="EMBL" id="JBHUIY010000009">
    <property type="protein sequence ID" value="MFD2233436.1"/>
    <property type="molecule type" value="Genomic_DNA"/>
</dbReference>
<dbReference type="InterPro" id="IPR035938">
    <property type="entry name" value="Hemerythrin-like_sf"/>
</dbReference>
<evidence type="ECO:0000256" key="4">
    <source>
        <dbReference type="ARBA" id="ARBA00023004"/>
    </source>
</evidence>
<dbReference type="PANTHER" id="PTHR37164:SF1">
    <property type="entry name" value="BACTERIOHEMERYTHRIN"/>
    <property type="match status" value="1"/>
</dbReference>
<dbReference type="NCBIfam" id="TIGR02481">
    <property type="entry name" value="hemeryth_dom"/>
    <property type="match status" value="1"/>
</dbReference>
<comment type="caution">
    <text evidence="6">The sequence shown here is derived from an EMBL/GenBank/DDBJ whole genome shotgun (WGS) entry which is preliminary data.</text>
</comment>
<dbReference type="SUPFAM" id="SSF47188">
    <property type="entry name" value="Hemerythrin-like"/>
    <property type="match status" value="1"/>
</dbReference>
<evidence type="ECO:0000256" key="2">
    <source>
        <dbReference type="ARBA" id="ARBA00022621"/>
    </source>
</evidence>
<keyword evidence="2" id="KW-0813">Transport</keyword>
<name>A0ABW5CB44_9PROT</name>
<dbReference type="InterPro" id="IPR012827">
    <property type="entry name" value="Hemerythrin_metal-bd"/>
</dbReference>
<dbReference type="RefSeq" id="WP_377315212.1">
    <property type="nucleotide sequence ID" value="NZ_JBHUIY010000009.1"/>
</dbReference>
<comment type="similarity">
    <text evidence="1">Belongs to the hemerythrin family.</text>
</comment>
<protein>
    <submittedName>
        <fullName evidence="6">Bacteriohemerythrin</fullName>
    </submittedName>
</protein>
<organism evidence="6 7">
    <name type="scientific">Phaeospirillum tilakii</name>
    <dbReference type="NCBI Taxonomy" id="741673"/>
    <lineage>
        <taxon>Bacteria</taxon>
        <taxon>Pseudomonadati</taxon>
        <taxon>Pseudomonadota</taxon>
        <taxon>Alphaproteobacteria</taxon>
        <taxon>Rhodospirillales</taxon>
        <taxon>Rhodospirillaceae</taxon>
        <taxon>Phaeospirillum</taxon>
    </lineage>
</organism>